<dbReference type="Pfam" id="PF00753">
    <property type="entry name" value="Lactamase_B"/>
    <property type="match status" value="1"/>
</dbReference>
<dbReference type="InterPro" id="IPR036866">
    <property type="entry name" value="RibonucZ/Hydroxyglut_hydro"/>
</dbReference>
<organism evidence="2 3">
    <name type="scientific">Candidatus Marsarchaeota G1 archaeon OSP_D</name>
    <dbReference type="NCBI Taxonomy" id="1978155"/>
    <lineage>
        <taxon>Archaea</taxon>
        <taxon>Candidatus Marsarchaeota</taxon>
        <taxon>Candidatus Marsarchaeota group 1</taxon>
    </lineage>
</organism>
<sequence>MQIVKRVDASTHLIELKPVDRFQGVNVYLVNTQKGWILIDSGLNCEEHEKQLEKELKTLALSFGDIEAVFLTHGHPDHVGLASRLRIKAYLESKDRQIAKSYSRFLKTKIESVIQELNEEQAQKVRHALDKILNRIRAFDSFYPFYALSSKIAEEYALTLIRTPGHTPGSVCYINSYKTAFVGDSVIDTASVLLLDLKAYFNSLKTLRSVNASLFAPAHGGLLEPTSGVQMMERKYHKRLRACVRALDKSRNLWKVAEFVYGKELLNGELLPLILLQTKTFLTFAQKIKIWRWPAFLQLIASIPKKRLHLL</sequence>
<protein>
    <recommendedName>
        <fullName evidence="1">Metallo-beta-lactamase domain-containing protein</fullName>
    </recommendedName>
</protein>
<evidence type="ECO:0000313" key="3">
    <source>
        <dbReference type="Proteomes" id="UP000240880"/>
    </source>
</evidence>
<dbReference type="SMART" id="SM00849">
    <property type="entry name" value="Lactamase_B"/>
    <property type="match status" value="1"/>
</dbReference>
<dbReference type="InterPro" id="IPR050662">
    <property type="entry name" value="Sec-metab_biosynth-thioest"/>
</dbReference>
<comment type="caution">
    <text evidence="2">The sequence shown here is derived from an EMBL/GenBank/DDBJ whole genome shotgun (WGS) entry which is preliminary data.</text>
</comment>
<evidence type="ECO:0000313" key="2">
    <source>
        <dbReference type="EMBL" id="PSN84251.1"/>
    </source>
</evidence>
<dbReference type="AlphaFoldDB" id="A0A2R6ACW5"/>
<dbReference type="EMBL" id="NEXC01000005">
    <property type="protein sequence ID" value="PSN84251.1"/>
    <property type="molecule type" value="Genomic_DNA"/>
</dbReference>
<dbReference type="Gene3D" id="3.60.15.10">
    <property type="entry name" value="Ribonuclease Z/Hydroxyacylglutathione hydrolase-like"/>
    <property type="match status" value="1"/>
</dbReference>
<dbReference type="Proteomes" id="UP000240880">
    <property type="component" value="Unassembled WGS sequence"/>
</dbReference>
<gene>
    <name evidence="2" type="ORF">B9Q01_01535</name>
</gene>
<evidence type="ECO:0000259" key="1">
    <source>
        <dbReference type="SMART" id="SM00849"/>
    </source>
</evidence>
<accession>A0A2R6ACW5</accession>
<feature type="domain" description="Metallo-beta-lactamase" evidence="1">
    <location>
        <begin position="24"/>
        <end position="219"/>
    </location>
</feature>
<name>A0A2R6ACW5_9ARCH</name>
<dbReference type="PANTHER" id="PTHR23131">
    <property type="entry name" value="ENDORIBONUCLEASE LACTB2"/>
    <property type="match status" value="1"/>
</dbReference>
<dbReference type="SUPFAM" id="SSF56281">
    <property type="entry name" value="Metallo-hydrolase/oxidoreductase"/>
    <property type="match status" value="1"/>
</dbReference>
<proteinExistence type="predicted"/>
<dbReference type="PANTHER" id="PTHR23131:SF4">
    <property type="entry name" value="METALLO-BETA-LACTAMASE SUPERFAMILY POTEIN"/>
    <property type="match status" value="1"/>
</dbReference>
<dbReference type="InterPro" id="IPR001279">
    <property type="entry name" value="Metallo-B-lactamas"/>
</dbReference>
<reference evidence="2 3" key="1">
    <citation type="submission" date="2017-04" db="EMBL/GenBank/DDBJ databases">
        <title>Novel microbial lineages endemic to geothermal iron-oxide mats fill important gaps in the evolutionary history of Archaea.</title>
        <authorList>
            <person name="Jay Z.J."/>
            <person name="Beam J.P."/>
            <person name="Dlakic M."/>
            <person name="Rusch D.B."/>
            <person name="Kozubal M.A."/>
            <person name="Inskeep W.P."/>
        </authorList>
    </citation>
    <scope>NUCLEOTIDE SEQUENCE [LARGE SCALE GENOMIC DNA]</scope>
    <source>
        <strain evidence="2">OSP_D</strain>
    </source>
</reference>